<dbReference type="Pfam" id="PF25210">
    <property type="entry name" value="Kelch_FKB95"/>
    <property type="match status" value="1"/>
</dbReference>
<proteinExistence type="predicted"/>
<dbReference type="SUPFAM" id="SSF81383">
    <property type="entry name" value="F-box domain"/>
    <property type="match status" value="1"/>
</dbReference>
<dbReference type="InterPro" id="IPR050354">
    <property type="entry name" value="F-box/kelch-repeat_ARATH"/>
</dbReference>
<dbReference type="InterPro" id="IPR057499">
    <property type="entry name" value="Kelch_FKB95"/>
</dbReference>
<dbReference type="PANTHER" id="PTHR24414:SF184">
    <property type="entry name" value="GALACTOSE OXIDASE_KELCH REPEAT SUPERFAMILY PROTEIN"/>
    <property type="match status" value="1"/>
</dbReference>
<comment type="caution">
    <text evidence="3">The sequence shown here is derived from an EMBL/GenBank/DDBJ whole genome shotgun (WGS) entry which is preliminary data.</text>
</comment>
<dbReference type="Proteomes" id="UP000467841">
    <property type="component" value="Unassembled WGS sequence"/>
</dbReference>
<protein>
    <recommendedName>
        <fullName evidence="2">F-box domain-containing protein</fullName>
    </recommendedName>
</protein>
<dbReference type="EMBL" id="CACVBM020001607">
    <property type="protein sequence ID" value="CAA7055270.1"/>
    <property type="molecule type" value="Genomic_DNA"/>
</dbReference>
<keyword evidence="4" id="KW-1185">Reference proteome</keyword>
<dbReference type="InterPro" id="IPR036047">
    <property type="entry name" value="F-box-like_dom_sf"/>
</dbReference>
<evidence type="ECO:0000313" key="4">
    <source>
        <dbReference type="Proteomes" id="UP000467841"/>
    </source>
</evidence>
<name>A0A6D2KLC8_9BRAS</name>
<organism evidence="3 4">
    <name type="scientific">Microthlaspi erraticum</name>
    <dbReference type="NCBI Taxonomy" id="1685480"/>
    <lineage>
        <taxon>Eukaryota</taxon>
        <taxon>Viridiplantae</taxon>
        <taxon>Streptophyta</taxon>
        <taxon>Embryophyta</taxon>
        <taxon>Tracheophyta</taxon>
        <taxon>Spermatophyta</taxon>
        <taxon>Magnoliopsida</taxon>
        <taxon>eudicotyledons</taxon>
        <taxon>Gunneridae</taxon>
        <taxon>Pentapetalae</taxon>
        <taxon>rosids</taxon>
        <taxon>malvids</taxon>
        <taxon>Brassicales</taxon>
        <taxon>Brassicaceae</taxon>
        <taxon>Coluteocarpeae</taxon>
        <taxon>Microthlaspi</taxon>
    </lineage>
</organism>
<dbReference type="InterPro" id="IPR006652">
    <property type="entry name" value="Kelch_1"/>
</dbReference>
<evidence type="ECO:0000313" key="3">
    <source>
        <dbReference type="EMBL" id="CAA7055270.1"/>
    </source>
</evidence>
<dbReference type="CDD" id="cd22152">
    <property type="entry name" value="F-box_AtAFR-like"/>
    <property type="match status" value="1"/>
</dbReference>
<dbReference type="Gene3D" id="1.20.1280.50">
    <property type="match status" value="1"/>
</dbReference>
<dbReference type="Gene3D" id="2.120.10.80">
    <property type="entry name" value="Kelch-type beta propeller"/>
    <property type="match status" value="1"/>
</dbReference>
<dbReference type="OrthoDB" id="45365at2759"/>
<dbReference type="InterPro" id="IPR001810">
    <property type="entry name" value="F-box_dom"/>
</dbReference>
<reference evidence="3" key="1">
    <citation type="submission" date="2020-01" db="EMBL/GenBank/DDBJ databases">
        <authorList>
            <person name="Mishra B."/>
        </authorList>
    </citation>
    <scope>NUCLEOTIDE SEQUENCE [LARGE SCALE GENOMIC DNA]</scope>
</reference>
<sequence length="392" mass="44268">MSSPARSSGEEPLIKKTRRRKKKNLTQQSTQISSLPDDMLLSCFARISRLHYPALSSVCKSFRSLLASPELYETRSLLGNAESCLYVCLYLSLDLNPRWFTLCQKPNRKNNSSGNLLVPFPVPKSPRAHWKGVVAVGWSIYVIGGPFHDLPSSDVWVLDFHSLVWRKAPSMLVGRDYPAANVFDGKIYVAGGFKDYNSSSNWMEVFDPKTQTWDFVVCPVAEGCSASVIKSAVIEGKILFYTFMNECLAYSPKEDRWEVIGGKTSLDSGWAWQSYCVIGDVLYSCCISVVLRWFDSKRQYWMALKGLKGLPRFHGNDCVKLADYGGKLAVFWTKYSPSSEYNEKTISCAVISLERRNGDDEDEEIWGTVEWVDPLLTLAYPYRFECALAATV</sequence>
<evidence type="ECO:0000259" key="2">
    <source>
        <dbReference type="PROSITE" id="PS50181"/>
    </source>
</evidence>
<dbReference type="SMART" id="SM00612">
    <property type="entry name" value="Kelch"/>
    <property type="match status" value="2"/>
</dbReference>
<feature type="domain" description="F-box" evidence="2">
    <location>
        <begin position="29"/>
        <end position="75"/>
    </location>
</feature>
<gene>
    <name evidence="3" type="ORF">MERR_LOCUS42506</name>
</gene>
<dbReference type="PROSITE" id="PS50181">
    <property type="entry name" value="FBOX"/>
    <property type="match status" value="1"/>
</dbReference>
<dbReference type="InterPro" id="IPR015915">
    <property type="entry name" value="Kelch-typ_b-propeller"/>
</dbReference>
<dbReference type="AlphaFoldDB" id="A0A6D2KLC8"/>
<dbReference type="SUPFAM" id="SSF117281">
    <property type="entry name" value="Kelch motif"/>
    <property type="match status" value="1"/>
</dbReference>
<dbReference type="PANTHER" id="PTHR24414">
    <property type="entry name" value="F-BOX/KELCH-REPEAT PROTEIN SKIP4"/>
    <property type="match status" value="1"/>
</dbReference>
<feature type="region of interest" description="Disordered" evidence="1">
    <location>
        <begin position="1"/>
        <end position="31"/>
    </location>
</feature>
<dbReference type="Pfam" id="PF00646">
    <property type="entry name" value="F-box"/>
    <property type="match status" value="1"/>
</dbReference>
<feature type="compositionally biased region" description="Basic residues" evidence="1">
    <location>
        <begin position="15"/>
        <end position="24"/>
    </location>
</feature>
<accession>A0A6D2KLC8</accession>
<evidence type="ECO:0000256" key="1">
    <source>
        <dbReference type="SAM" id="MobiDB-lite"/>
    </source>
</evidence>
<dbReference type="SMART" id="SM00256">
    <property type="entry name" value="FBOX"/>
    <property type="match status" value="1"/>
</dbReference>